<dbReference type="EMBL" id="CAJZBQ010000044">
    <property type="protein sequence ID" value="CAG9327508.1"/>
    <property type="molecule type" value="Genomic_DNA"/>
</dbReference>
<proteinExistence type="predicted"/>
<evidence type="ECO:0000313" key="1">
    <source>
        <dbReference type="EMBL" id="CAG9327508.1"/>
    </source>
</evidence>
<protein>
    <submittedName>
        <fullName evidence="1">Uncharacterized protein</fullName>
    </submittedName>
</protein>
<dbReference type="AlphaFoldDB" id="A0AAU9JJS3"/>
<accession>A0AAU9JJS3</accession>
<name>A0AAU9JJS3_9CILI</name>
<organism evidence="1 2">
    <name type="scientific">Blepharisma stoltei</name>
    <dbReference type="NCBI Taxonomy" id="1481888"/>
    <lineage>
        <taxon>Eukaryota</taxon>
        <taxon>Sar</taxon>
        <taxon>Alveolata</taxon>
        <taxon>Ciliophora</taxon>
        <taxon>Postciliodesmatophora</taxon>
        <taxon>Heterotrichea</taxon>
        <taxon>Heterotrichida</taxon>
        <taxon>Blepharismidae</taxon>
        <taxon>Blepharisma</taxon>
    </lineage>
</organism>
<sequence>MEHTTIIKLSSGWAISLPGILSQNSCIPLSLGQRLDMFIYEAISEGSPICQMKLMDSIDNEVLFQNSYGVFIIPLGPEKSWQYTTHEGKTKFYLRLKFQDYCLFLYQIYITKRISEHFNINSPKLH</sequence>
<gene>
    <name evidence="1" type="ORF">BSTOLATCC_MIC44143</name>
</gene>
<evidence type="ECO:0000313" key="2">
    <source>
        <dbReference type="Proteomes" id="UP001162131"/>
    </source>
</evidence>
<reference evidence="1" key="1">
    <citation type="submission" date="2021-09" db="EMBL/GenBank/DDBJ databases">
        <authorList>
            <consortium name="AG Swart"/>
            <person name="Singh M."/>
            <person name="Singh A."/>
            <person name="Seah K."/>
            <person name="Emmerich C."/>
        </authorList>
    </citation>
    <scope>NUCLEOTIDE SEQUENCE</scope>
    <source>
        <strain evidence="1">ATCC30299</strain>
    </source>
</reference>
<dbReference type="Proteomes" id="UP001162131">
    <property type="component" value="Unassembled WGS sequence"/>
</dbReference>
<keyword evidence="2" id="KW-1185">Reference proteome</keyword>
<comment type="caution">
    <text evidence="1">The sequence shown here is derived from an EMBL/GenBank/DDBJ whole genome shotgun (WGS) entry which is preliminary data.</text>
</comment>